<sequence>MKLLPLRDLCSDNPTSTFFHPQATSAATLVDTKVRIGRLPPLTTTKYILAALRGSRLFTPDVDITGDGYATLTFDTSAPIAFLWSTSGPHGDTRLYIRDIAVHLHILTVESLRAAKEALTALVSASSAAFTTLDARLLEERRIREAAELLQVEDNRLPTEAHIRLNTAVAQHETRASPANLPPAASMPPVNDSPANLLDTEKDEPTALGQGPDDNMGTDPDDHMASN</sequence>
<name>A0A397CX61_APHAT</name>
<feature type="region of interest" description="Disordered" evidence="1">
    <location>
        <begin position="170"/>
        <end position="227"/>
    </location>
</feature>
<comment type="caution">
    <text evidence="2">The sequence shown here is derived from an EMBL/GenBank/DDBJ whole genome shotgun (WGS) entry which is preliminary data.</text>
</comment>
<evidence type="ECO:0000256" key="1">
    <source>
        <dbReference type="SAM" id="MobiDB-lite"/>
    </source>
</evidence>
<gene>
    <name evidence="2" type="ORF">DYB30_011651</name>
</gene>
<organism evidence="2 3">
    <name type="scientific">Aphanomyces astaci</name>
    <name type="common">Crayfish plague agent</name>
    <dbReference type="NCBI Taxonomy" id="112090"/>
    <lineage>
        <taxon>Eukaryota</taxon>
        <taxon>Sar</taxon>
        <taxon>Stramenopiles</taxon>
        <taxon>Oomycota</taxon>
        <taxon>Saprolegniomycetes</taxon>
        <taxon>Saprolegniales</taxon>
        <taxon>Verrucalvaceae</taxon>
        <taxon>Aphanomyces</taxon>
    </lineage>
</organism>
<accession>A0A397CX61</accession>
<dbReference type="EMBL" id="QUTD01007256">
    <property type="protein sequence ID" value="RHY51056.1"/>
    <property type="molecule type" value="Genomic_DNA"/>
</dbReference>
<dbReference type="VEuPathDB" id="FungiDB:H257_17440"/>
<proteinExistence type="predicted"/>
<evidence type="ECO:0000313" key="3">
    <source>
        <dbReference type="Proteomes" id="UP000266643"/>
    </source>
</evidence>
<evidence type="ECO:0000313" key="2">
    <source>
        <dbReference type="EMBL" id="RHY51056.1"/>
    </source>
</evidence>
<dbReference type="VEuPathDB" id="FungiDB:H257_08145"/>
<reference evidence="2 3" key="1">
    <citation type="submission" date="2018-08" db="EMBL/GenBank/DDBJ databases">
        <title>Aphanomyces genome sequencing and annotation.</title>
        <authorList>
            <person name="Minardi D."/>
            <person name="Oidtmann B."/>
            <person name="Van Der Giezen M."/>
            <person name="Studholme D.J."/>
        </authorList>
    </citation>
    <scope>NUCLEOTIDE SEQUENCE [LARGE SCALE GENOMIC DNA]</scope>
    <source>
        <strain evidence="2 3">D2</strain>
    </source>
</reference>
<dbReference type="Proteomes" id="UP000266643">
    <property type="component" value="Unassembled WGS sequence"/>
</dbReference>
<dbReference type="AlphaFoldDB" id="A0A397CX61"/>
<protein>
    <submittedName>
        <fullName evidence="2">Uncharacterized protein</fullName>
    </submittedName>
</protein>